<evidence type="ECO:0000259" key="8">
    <source>
        <dbReference type="PROSITE" id="PS51296"/>
    </source>
</evidence>
<keyword evidence="5" id="KW-0408">Iron</keyword>
<dbReference type="SUPFAM" id="SSF50022">
    <property type="entry name" value="ISP domain"/>
    <property type="match status" value="1"/>
</dbReference>
<dbReference type="PROSITE" id="PS00570">
    <property type="entry name" value="RING_HYDROXYL_ALPHA"/>
    <property type="match status" value="1"/>
</dbReference>
<protein>
    <submittedName>
        <fullName evidence="9">Rieske-like 2Fe-2S protein</fullName>
    </submittedName>
</protein>
<keyword evidence="4" id="KW-0560">Oxidoreductase</keyword>
<dbReference type="Pfam" id="PF00848">
    <property type="entry name" value="Ring_hydroxyl_A"/>
    <property type="match status" value="1"/>
</dbReference>
<comment type="caution">
    <text evidence="9">The sequence shown here is derived from an EMBL/GenBank/DDBJ whole genome shotgun (WGS) entry which is preliminary data.</text>
</comment>
<gene>
    <name evidence="9" type="ORF">IQ35_02008</name>
</gene>
<dbReference type="PANTHER" id="PTHR43756">
    <property type="entry name" value="CHOLINE MONOOXYGENASE, CHLOROPLASTIC"/>
    <property type="match status" value="1"/>
</dbReference>
<dbReference type="InterPro" id="IPR036922">
    <property type="entry name" value="Rieske_2Fe-2S_sf"/>
</dbReference>
<sequence>MSTQSRQQFPTAEVTDNFLPRDDQSSAAFARFEEERLWPYVWQIACRLEEIPHVGDFVTYEVVDDSIIVVRSSETEVKAFHNVCPHRGRQLTEGCGKARMFKCRFHGWEFDLDGKNALVIDRKDFGDYFSDADIALKPVRVDMWGGFVFINMDPDCEPLADFLAPVDDYCGKFNFQNLRYRYYKTAIMPCNWKTGMGFFNEFYHVQQSHPQLIEHMEDYSASSGFGRHAAMWYDNDSIYPYQRSSRLPPAPKRDVRDHIRGVVTEFHNNLGAMASGRSYRLLEKLDAIPSTLSDFEVLAEWGRIQVEEATKEGAPWPTELTPEYIMESRLDWHVFPNTIYLHGSIDSVIWYRFRPNGHDHDTCIMDVWSLELYGEGQAPPLKRQFFADWKDPAADWGRILVQDFANMLAVRKGMKSRAFNGSLMNPIQEKSVTNFYRSLRQFMNEGPKAGTYQRDRAEALAAE</sequence>
<dbReference type="PROSITE" id="PS51296">
    <property type="entry name" value="RIESKE"/>
    <property type="match status" value="1"/>
</dbReference>
<proteinExistence type="predicted"/>
<dbReference type="AlphaFoldDB" id="A0A562KEE4"/>
<dbReference type="Pfam" id="PF00355">
    <property type="entry name" value="Rieske"/>
    <property type="match status" value="1"/>
</dbReference>
<dbReference type="InterPro" id="IPR017941">
    <property type="entry name" value="Rieske_2Fe-2S"/>
</dbReference>
<reference evidence="9 10" key="1">
    <citation type="journal article" date="2015" name="Stand. Genomic Sci.">
        <title>Genomic Encyclopedia of Bacterial and Archaeal Type Strains, Phase III: the genomes of soil and plant-associated and newly described type strains.</title>
        <authorList>
            <person name="Whitman W.B."/>
            <person name="Woyke T."/>
            <person name="Klenk H.P."/>
            <person name="Zhou Y."/>
            <person name="Lilburn T.G."/>
            <person name="Beck B.J."/>
            <person name="De Vos P."/>
            <person name="Vandamme P."/>
            <person name="Eisen J.A."/>
            <person name="Garrity G."/>
            <person name="Hugenholtz P."/>
            <person name="Kyrpides N.C."/>
        </authorList>
    </citation>
    <scope>NUCLEOTIDE SEQUENCE [LARGE SCALE GENOMIC DNA]</scope>
    <source>
        <strain evidence="9 10">CGMCC 1.7748</strain>
    </source>
</reference>
<dbReference type="GO" id="GO:0016491">
    <property type="term" value="F:oxidoreductase activity"/>
    <property type="evidence" value="ECO:0007669"/>
    <property type="project" value="UniProtKB-KW"/>
</dbReference>
<evidence type="ECO:0000313" key="9">
    <source>
        <dbReference type="EMBL" id="TWH93798.1"/>
    </source>
</evidence>
<keyword evidence="6" id="KW-0411">Iron-sulfur</keyword>
<evidence type="ECO:0000313" key="10">
    <source>
        <dbReference type="Proteomes" id="UP000316624"/>
    </source>
</evidence>
<comment type="cofactor">
    <cofactor evidence="1">
        <name>Fe cation</name>
        <dbReference type="ChEBI" id="CHEBI:24875"/>
    </cofactor>
</comment>
<evidence type="ECO:0000256" key="1">
    <source>
        <dbReference type="ARBA" id="ARBA00001962"/>
    </source>
</evidence>
<dbReference type="CDD" id="cd03469">
    <property type="entry name" value="Rieske_RO_Alpha_N"/>
    <property type="match status" value="1"/>
</dbReference>
<keyword evidence="2" id="KW-0001">2Fe-2S</keyword>
<dbReference type="EMBL" id="VLKK01000006">
    <property type="protein sequence ID" value="TWH93798.1"/>
    <property type="molecule type" value="Genomic_DNA"/>
</dbReference>
<dbReference type="PRINTS" id="PR00090">
    <property type="entry name" value="RNGDIOXGNASE"/>
</dbReference>
<evidence type="ECO:0000256" key="7">
    <source>
        <dbReference type="ARBA" id="ARBA00023027"/>
    </source>
</evidence>
<evidence type="ECO:0000256" key="3">
    <source>
        <dbReference type="ARBA" id="ARBA00022723"/>
    </source>
</evidence>
<feature type="domain" description="Rieske" evidence="8">
    <location>
        <begin position="42"/>
        <end position="150"/>
    </location>
</feature>
<evidence type="ECO:0000256" key="6">
    <source>
        <dbReference type="ARBA" id="ARBA00023014"/>
    </source>
</evidence>
<evidence type="ECO:0000256" key="2">
    <source>
        <dbReference type="ARBA" id="ARBA00022714"/>
    </source>
</evidence>
<keyword evidence="3" id="KW-0479">Metal-binding</keyword>
<evidence type="ECO:0000256" key="5">
    <source>
        <dbReference type="ARBA" id="ARBA00023004"/>
    </source>
</evidence>
<dbReference type="InterPro" id="IPR015879">
    <property type="entry name" value="Ring_hydroxy_dOase_asu_C_dom"/>
</dbReference>
<dbReference type="GO" id="GO:0005506">
    <property type="term" value="F:iron ion binding"/>
    <property type="evidence" value="ECO:0007669"/>
    <property type="project" value="InterPro"/>
</dbReference>
<organism evidence="9 10">
    <name type="scientific">Sphingobium wenxiniae (strain DSM 21828 / CGMCC 1.7748 / JZ-1)</name>
    <dbReference type="NCBI Taxonomy" id="595605"/>
    <lineage>
        <taxon>Bacteria</taxon>
        <taxon>Pseudomonadati</taxon>
        <taxon>Pseudomonadota</taxon>
        <taxon>Alphaproteobacteria</taxon>
        <taxon>Sphingomonadales</taxon>
        <taxon>Sphingomonadaceae</taxon>
        <taxon>Sphingobium</taxon>
    </lineage>
</organism>
<dbReference type="Gene3D" id="3.90.380.10">
    <property type="entry name" value="Naphthalene 1,2-dioxygenase Alpha Subunit, Chain A, domain 1"/>
    <property type="match status" value="1"/>
</dbReference>
<dbReference type="Gene3D" id="2.102.10.10">
    <property type="entry name" value="Rieske [2Fe-2S] iron-sulphur domain"/>
    <property type="match status" value="1"/>
</dbReference>
<keyword evidence="10" id="KW-1185">Reference proteome</keyword>
<name>A0A562KEE4_SPHWJ</name>
<dbReference type="PANTHER" id="PTHR43756:SF5">
    <property type="entry name" value="CHOLINE MONOOXYGENASE, CHLOROPLASTIC"/>
    <property type="match status" value="1"/>
</dbReference>
<dbReference type="InterPro" id="IPR001663">
    <property type="entry name" value="Rng_hydr_dOase-A"/>
</dbReference>
<dbReference type="RefSeq" id="WP_021245439.1">
    <property type="nucleotide sequence ID" value="NZ_JACIIY010000004.1"/>
</dbReference>
<dbReference type="InterPro" id="IPR015881">
    <property type="entry name" value="ARHD_Rieske_2Fe_2S"/>
</dbReference>
<evidence type="ECO:0000256" key="4">
    <source>
        <dbReference type="ARBA" id="ARBA00023002"/>
    </source>
</evidence>
<dbReference type="Proteomes" id="UP000316624">
    <property type="component" value="Unassembled WGS sequence"/>
</dbReference>
<dbReference type="GO" id="GO:0051537">
    <property type="term" value="F:2 iron, 2 sulfur cluster binding"/>
    <property type="evidence" value="ECO:0007669"/>
    <property type="project" value="UniProtKB-KW"/>
</dbReference>
<dbReference type="SUPFAM" id="SSF55961">
    <property type="entry name" value="Bet v1-like"/>
    <property type="match status" value="1"/>
</dbReference>
<accession>A0A562KEE4</accession>
<keyword evidence="7" id="KW-0520">NAD</keyword>